<name>A0A6P8J3V7_ACTTE</name>
<dbReference type="FunCoup" id="A0A6P8J3V7">
    <property type="interactions" value="3002"/>
</dbReference>
<evidence type="ECO:0000313" key="8">
    <source>
        <dbReference type="RefSeq" id="XP_031574284.1"/>
    </source>
</evidence>
<evidence type="ECO:0000256" key="4">
    <source>
        <dbReference type="ARBA" id="ARBA00023163"/>
    </source>
</evidence>
<protein>
    <recommendedName>
        <fullName evidence="5">18 kDa Sin3-associated polypeptide</fullName>
    </recommendedName>
</protein>
<evidence type="ECO:0000256" key="5">
    <source>
        <dbReference type="ARBA" id="ARBA00030511"/>
    </source>
</evidence>
<dbReference type="GO" id="GO:0005634">
    <property type="term" value="C:nucleus"/>
    <property type="evidence" value="ECO:0007669"/>
    <property type="project" value="TreeGrafter"/>
</dbReference>
<dbReference type="FunFam" id="3.10.20.550:FF:000001">
    <property type="entry name" value="Histone deacetylase complex subunit SAP18"/>
    <property type="match status" value="1"/>
</dbReference>
<dbReference type="GeneID" id="116308067"/>
<dbReference type="GO" id="GO:0003714">
    <property type="term" value="F:transcription corepressor activity"/>
    <property type="evidence" value="ECO:0007669"/>
    <property type="project" value="TreeGrafter"/>
</dbReference>
<dbReference type="PANTHER" id="PTHR13082">
    <property type="entry name" value="SAP18"/>
    <property type="match status" value="1"/>
</dbReference>
<evidence type="ECO:0000256" key="3">
    <source>
        <dbReference type="ARBA" id="ARBA00023015"/>
    </source>
</evidence>
<accession>A0A6P8J3V7</accession>
<evidence type="ECO:0000256" key="6">
    <source>
        <dbReference type="SAM" id="MobiDB-lite"/>
    </source>
</evidence>
<keyword evidence="2" id="KW-0678">Repressor</keyword>
<evidence type="ECO:0000256" key="1">
    <source>
        <dbReference type="ARBA" id="ARBA00009143"/>
    </source>
</evidence>
<keyword evidence="4" id="KW-0804">Transcription</keyword>
<keyword evidence="3" id="KW-0805">Transcription regulation</keyword>
<gene>
    <name evidence="8" type="primary">LOC116308067</name>
</gene>
<dbReference type="InterPro" id="IPR042534">
    <property type="entry name" value="SAP18_sf"/>
</dbReference>
<dbReference type="InterPro" id="IPR010516">
    <property type="entry name" value="SAP18"/>
</dbReference>
<dbReference type="Gene3D" id="3.10.20.550">
    <property type="entry name" value="ASAP complex, SAP18 subunit"/>
    <property type="match status" value="1"/>
</dbReference>
<feature type="region of interest" description="Disordered" evidence="6">
    <location>
        <begin position="1"/>
        <end position="40"/>
    </location>
</feature>
<evidence type="ECO:0000256" key="2">
    <source>
        <dbReference type="ARBA" id="ARBA00022491"/>
    </source>
</evidence>
<proteinExistence type="inferred from homology"/>
<dbReference type="Proteomes" id="UP000515163">
    <property type="component" value="Unplaced"/>
</dbReference>
<dbReference type="KEGG" id="aten:116308067"/>
<reference evidence="8" key="1">
    <citation type="submission" date="2025-08" db="UniProtKB">
        <authorList>
            <consortium name="RefSeq"/>
        </authorList>
    </citation>
    <scope>IDENTIFICATION</scope>
    <source>
        <tissue evidence="8">Tentacle</tissue>
    </source>
</reference>
<dbReference type="Pfam" id="PF06487">
    <property type="entry name" value="SAP18"/>
    <property type="match status" value="1"/>
</dbReference>
<keyword evidence="7" id="KW-1185">Reference proteome</keyword>
<dbReference type="RefSeq" id="XP_031574284.1">
    <property type="nucleotide sequence ID" value="XM_031718424.1"/>
</dbReference>
<comment type="similarity">
    <text evidence="1">Belongs to the SAP18 family.</text>
</comment>
<dbReference type="PANTHER" id="PTHR13082:SF0">
    <property type="entry name" value="HISTONE DEACETYLASE COMPLEX SUBUNIT SAP18"/>
    <property type="match status" value="1"/>
</dbReference>
<sequence length="169" mass="19727">MADRDRRNCSARSRSRSTSRDKERAKRNEREKEEPKNVKTIDREKTCPLLLRVFCSKGRHHRLDEYSRNSLPSNELQIYTWKDATLKELMNLVKEVNPDGRQKGTVFSFSTVFPDQRRGGFIMKDIGSTTAGRKGQDDSVTLESKKFQIGDYIDVAIQVPRMVRRDRPY</sequence>
<organism evidence="7 8">
    <name type="scientific">Actinia tenebrosa</name>
    <name type="common">Australian red waratah sea anemone</name>
    <dbReference type="NCBI Taxonomy" id="6105"/>
    <lineage>
        <taxon>Eukaryota</taxon>
        <taxon>Metazoa</taxon>
        <taxon>Cnidaria</taxon>
        <taxon>Anthozoa</taxon>
        <taxon>Hexacorallia</taxon>
        <taxon>Actiniaria</taxon>
        <taxon>Actiniidae</taxon>
        <taxon>Actinia</taxon>
    </lineage>
</organism>
<dbReference type="OrthoDB" id="440566at2759"/>
<dbReference type="InParanoid" id="A0A6P8J3V7"/>
<feature type="compositionally biased region" description="Basic and acidic residues" evidence="6">
    <location>
        <begin position="18"/>
        <end position="40"/>
    </location>
</feature>
<evidence type="ECO:0000313" key="7">
    <source>
        <dbReference type="Proteomes" id="UP000515163"/>
    </source>
</evidence>
<dbReference type="AlphaFoldDB" id="A0A6P8J3V7"/>